<keyword evidence="9" id="KW-0031">Aminopeptidase</keyword>
<keyword evidence="6 7" id="KW-0862">Zinc</keyword>
<dbReference type="Pfam" id="PF04389">
    <property type="entry name" value="Peptidase_M28"/>
    <property type="match status" value="1"/>
</dbReference>
<evidence type="ECO:0000256" key="7">
    <source>
        <dbReference type="RuleBase" id="RU361240"/>
    </source>
</evidence>
<keyword evidence="5 7" id="KW-0378">Hydrolase</keyword>
<evidence type="ECO:0000259" key="8">
    <source>
        <dbReference type="Pfam" id="PF04389"/>
    </source>
</evidence>
<evidence type="ECO:0000256" key="1">
    <source>
        <dbReference type="ARBA" id="ARBA00001947"/>
    </source>
</evidence>
<dbReference type="PANTHER" id="PTHR12147">
    <property type="entry name" value="METALLOPEPTIDASE M28 FAMILY MEMBER"/>
    <property type="match status" value="1"/>
</dbReference>
<feature type="domain" description="Peptidase M28" evidence="8">
    <location>
        <begin position="49"/>
        <end position="158"/>
    </location>
</feature>
<dbReference type="InterPro" id="IPR045175">
    <property type="entry name" value="M28_fam"/>
</dbReference>
<keyword evidence="4 7" id="KW-0479">Metal-binding</keyword>
<dbReference type="GO" id="GO:0046872">
    <property type="term" value="F:metal ion binding"/>
    <property type="evidence" value="ECO:0007669"/>
    <property type="project" value="UniProtKB-KW"/>
</dbReference>
<organism evidence="9">
    <name type="scientific">Sporisorium scitamineum</name>
    <dbReference type="NCBI Taxonomy" id="49012"/>
    <lineage>
        <taxon>Eukaryota</taxon>
        <taxon>Fungi</taxon>
        <taxon>Dikarya</taxon>
        <taxon>Basidiomycota</taxon>
        <taxon>Ustilaginomycotina</taxon>
        <taxon>Ustilaginomycetes</taxon>
        <taxon>Ustilaginales</taxon>
        <taxon>Ustilaginaceae</taxon>
        <taxon>Sporisorium</taxon>
    </lineage>
</organism>
<reference evidence="9" key="1">
    <citation type="submission" date="2014-06" db="EMBL/GenBank/DDBJ databases">
        <authorList>
            <person name="Ju J."/>
            <person name="Zhang J."/>
        </authorList>
    </citation>
    <scope>NUCLEOTIDE SEQUENCE</scope>
    <source>
        <strain evidence="9">SscI8</strain>
    </source>
</reference>
<keyword evidence="3 7" id="KW-0645">Protease</keyword>
<gene>
    <name evidence="9" type="ORF">SPSC_05784</name>
</gene>
<dbReference type="InterPro" id="IPR007484">
    <property type="entry name" value="Peptidase_M28"/>
</dbReference>
<dbReference type="Gene3D" id="3.50.30.30">
    <property type="match status" value="1"/>
</dbReference>
<dbReference type="GO" id="GO:0008235">
    <property type="term" value="F:metalloexopeptidase activity"/>
    <property type="evidence" value="ECO:0007669"/>
    <property type="project" value="InterPro"/>
</dbReference>
<dbReference type="GO" id="GO:0004177">
    <property type="term" value="F:aminopeptidase activity"/>
    <property type="evidence" value="ECO:0007669"/>
    <property type="project" value="UniProtKB-KW"/>
</dbReference>
<dbReference type="AlphaFoldDB" id="A0A127Z5H2"/>
<evidence type="ECO:0000256" key="5">
    <source>
        <dbReference type="ARBA" id="ARBA00022801"/>
    </source>
</evidence>
<sequence>GPALEGPFVPVASVMQEVGTGLATHLASSEKVMVDLKLDRVIEDCVMHNVIAKTKGSSKSQVIMFSAHSDSVIAGPGINDNGSGSVALLTIAKELAKYSVNNAIHFAWWSAEEYSLLGAKHYVTNLNQAGKDQIRLYLNFDMITSPNYILSMHDGNGSTFNSTSPAGSAQAEAMFLITSRILPRSH</sequence>
<evidence type="ECO:0000256" key="3">
    <source>
        <dbReference type="ARBA" id="ARBA00022670"/>
    </source>
</evidence>
<evidence type="ECO:0000256" key="6">
    <source>
        <dbReference type="ARBA" id="ARBA00022833"/>
    </source>
</evidence>
<dbReference type="GO" id="GO:0006508">
    <property type="term" value="P:proteolysis"/>
    <property type="evidence" value="ECO:0007669"/>
    <property type="project" value="UniProtKB-KW"/>
</dbReference>
<dbReference type="PANTHER" id="PTHR12147:SF26">
    <property type="entry name" value="PEPTIDASE M28 DOMAIN-CONTAINING PROTEIN"/>
    <property type="match status" value="1"/>
</dbReference>
<protein>
    <recommendedName>
        <fullName evidence="7">Peptide hydrolase</fullName>
        <ecNumber evidence="7">3.4.-.-</ecNumber>
    </recommendedName>
</protein>
<dbReference type="EC" id="3.4.-.-" evidence="7"/>
<feature type="non-terminal residue" evidence="9">
    <location>
        <position position="1"/>
    </location>
</feature>
<dbReference type="EMBL" id="LK056690">
    <property type="protein sequence ID" value="CDR88952.1"/>
    <property type="molecule type" value="Genomic_DNA"/>
</dbReference>
<dbReference type="SUPFAM" id="SSF53187">
    <property type="entry name" value="Zn-dependent exopeptidases"/>
    <property type="match status" value="1"/>
</dbReference>
<dbReference type="Gene3D" id="3.40.630.10">
    <property type="entry name" value="Zn peptidases"/>
    <property type="match status" value="1"/>
</dbReference>
<evidence type="ECO:0000256" key="2">
    <source>
        <dbReference type="ARBA" id="ARBA00005634"/>
    </source>
</evidence>
<dbReference type="OrthoDB" id="10013407at2759"/>
<proteinExistence type="inferred from homology"/>
<evidence type="ECO:0000256" key="4">
    <source>
        <dbReference type="ARBA" id="ARBA00022723"/>
    </source>
</evidence>
<name>A0A127Z5H2_9BASI</name>
<comment type="similarity">
    <text evidence="2">Belongs to the peptidase M28 family. M28B subfamily.</text>
</comment>
<accession>A0A127Z5H2</accession>
<evidence type="ECO:0000313" key="9">
    <source>
        <dbReference type="EMBL" id="CDR88952.1"/>
    </source>
</evidence>
<comment type="cofactor">
    <cofactor evidence="1">
        <name>Zn(2+)</name>
        <dbReference type="ChEBI" id="CHEBI:29105"/>
    </cofactor>
</comment>